<sequence length="144" mass="16412">MIVGIGIDHIEISRIKKIIKKEKEKFLKRVFSEREIKYCEGKRNKYQHYAARFTAKEAVYKALSPEGKAAPKEIRWRDIEVVNNASGKPEIILHNKALSFAKKVKVSKIFLSLSHNRDSAICQAIIEANSHESLPHTIAQKLGC</sequence>
<dbReference type="Pfam" id="PF01648">
    <property type="entry name" value="ACPS"/>
    <property type="match status" value="1"/>
</dbReference>
<keyword evidence="4 8" id="KW-0276">Fatty acid metabolism</keyword>
<comment type="function">
    <text evidence="8">Transfers the 4'-phosphopantetheine moiety from coenzyme A to a Ser of acyl-carrier-protein.</text>
</comment>
<dbReference type="SUPFAM" id="SSF56214">
    <property type="entry name" value="4'-phosphopantetheinyl transferase"/>
    <property type="match status" value="1"/>
</dbReference>
<evidence type="ECO:0000256" key="3">
    <source>
        <dbReference type="ARBA" id="ARBA00022723"/>
    </source>
</evidence>
<evidence type="ECO:0000256" key="7">
    <source>
        <dbReference type="ARBA" id="ARBA00023160"/>
    </source>
</evidence>
<feature type="binding site" evidence="8">
    <location>
        <position position="8"/>
    </location>
    <ligand>
        <name>Mg(2+)</name>
        <dbReference type="ChEBI" id="CHEBI:18420"/>
    </ligand>
</feature>
<evidence type="ECO:0000256" key="1">
    <source>
        <dbReference type="ARBA" id="ARBA00022516"/>
    </source>
</evidence>
<dbReference type="GO" id="GO:0005737">
    <property type="term" value="C:cytoplasm"/>
    <property type="evidence" value="ECO:0007669"/>
    <property type="project" value="UniProtKB-SubCell"/>
</dbReference>
<name>A0A1F7RCK0_9BACT</name>
<comment type="subcellular location">
    <subcellularLocation>
        <location evidence="8">Cytoplasm</location>
    </subcellularLocation>
</comment>
<dbReference type="GO" id="GO:0000287">
    <property type="term" value="F:magnesium ion binding"/>
    <property type="evidence" value="ECO:0007669"/>
    <property type="project" value="UniProtKB-UniRule"/>
</dbReference>
<evidence type="ECO:0000256" key="4">
    <source>
        <dbReference type="ARBA" id="ARBA00022832"/>
    </source>
</evidence>
<evidence type="ECO:0000256" key="2">
    <source>
        <dbReference type="ARBA" id="ARBA00022679"/>
    </source>
</evidence>
<feature type="binding site" evidence="8">
    <location>
        <position position="57"/>
    </location>
    <ligand>
        <name>Mg(2+)</name>
        <dbReference type="ChEBI" id="CHEBI:18420"/>
    </ligand>
</feature>
<keyword evidence="1 8" id="KW-0444">Lipid biosynthesis</keyword>
<evidence type="ECO:0000256" key="6">
    <source>
        <dbReference type="ARBA" id="ARBA00023098"/>
    </source>
</evidence>
<accession>A0A1F7RCK0</accession>
<gene>
    <name evidence="8" type="primary">acpS</name>
    <name evidence="10" type="ORF">A2042_08030</name>
</gene>
<comment type="cofactor">
    <cofactor evidence="8">
        <name>Mg(2+)</name>
        <dbReference type="ChEBI" id="CHEBI:18420"/>
    </cofactor>
</comment>
<protein>
    <recommendedName>
        <fullName evidence="8">Holo-[acyl-carrier-protein] synthase</fullName>
        <shortName evidence="8">Holo-ACP synthase</shortName>
        <ecNumber evidence="8">2.7.8.7</ecNumber>
    </recommendedName>
    <alternativeName>
        <fullName evidence="8">4'-phosphopantetheinyl transferase AcpS</fullName>
    </alternativeName>
</protein>
<organism evidence="10 11">
    <name type="scientific">Candidatus Schekmanbacteria bacterium GWA2_38_11</name>
    <dbReference type="NCBI Taxonomy" id="1817876"/>
    <lineage>
        <taxon>Bacteria</taxon>
        <taxon>Candidatus Schekmaniibacteriota</taxon>
    </lineage>
</organism>
<dbReference type="EC" id="2.7.8.7" evidence="8"/>
<reference evidence="10 11" key="1">
    <citation type="journal article" date="2016" name="Nat. Commun.">
        <title>Thousands of microbial genomes shed light on interconnected biogeochemical processes in an aquifer system.</title>
        <authorList>
            <person name="Anantharaman K."/>
            <person name="Brown C.T."/>
            <person name="Hug L.A."/>
            <person name="Sharon I."/>
            <person name="Castelle C.J."/>
            <person name="Probst A.J."/>
            <person name="Thomas B.C."/>
            <person name="Singh A."/>
            <person name="Wilkins M.J."/>
            <person name="Karaoz U."/>
            <person name="Brodie E.L."/>
            <person name="Williams K.H."/>
            <person name="Hubbard S.S."/>
            <person name="Banfield J.F."/>
        </authorList>
    </citation>
    <scope>NUCLEOTIDE SEQUENCE [LARGE SCALE GENOMIC DNA]</scope>
</reference>
<keyword evidence="5 8" id="KW-0460">Magnesium</keyword>
<evidence type="ECO:0000256" key="5">
    <source>
        <dbReference type="ARBA" id="ARBA00022842"/>
    </source>
</evidence>
<dbReference type="InterPro" id="IPR008278">
    <property type="entry name" value="4-PPantetheinyl_Trfase_dom"/>
</dbReference>
<dbReference type="EMBL" id="MGDB01000127">
    <property type="protein sequence ID" value="OGL39141.1"/>
    <property type="molecule type" value="Genomic_DNA"/>
</dbReference>
<dbReference type="InterPro" id="IPR002582">
    <property type="entry name" value="ACPS"/>
</dbReference>
<dbReference type="HAMAP" id="MF_00101">
    <property type="entry name" value="AcpS"/>
    <property type="match status" value="1"/>
</dbReference>
<dbReference type="InterPro" id="IPR037143">
    <property type="entry name" value="4-PPantetheinyl_Trfase_dom_sf"/>
</dbReference>
<keyword evidence="7 8" id="KW-0275">Fatty acid biosynthesis</keyword>
<dbReference type="NCBIfam" id="TIGR00556">
    <property type="entry name" value="pantethn_trn"/>
    <property type="match status" value="1"/>
</dbReference>
<evidence type="ECO:0000313" key="11">
    <source>
        <dbReference type="Proteomes" id="UP000178526"/>
    </source>
</evidence>
<dbReference type="AlphaFoldDB" id="A0A1F7RCK0"/>
<comment type="caution">
    <text evidence="10">The sequence shown here is derived from an EMBL/GenBank/DDBJ whole genome shotgun (WGS) entry which is preliminary data.</text>
</comment>
<dbReference type="GO" id="GO:0008897">
    <property type="term" value="F:holo-[acyl-carrier-protein] synthase activity"/>
    <property type="evidence" value="ECO:0007669"/>
    <property type="project" value="UniProtKB-UniRule"/>
</dbReference>
<dbReference type="Proteomes" id="UP000178526">
    <property type="component" value="Unassembled WGS sequence"/>
</dbReference>
<evidence type="ECO:0000313" key="10">
    <source>
        <dbReference type="EMBL" id="OGL39141.1"/>
    </source>
</evidence>
<evidence type="ECO:0000256" key="8">
    <source>
        <dbReference type="HAMAP-Rule" id="MF_00101"/>
    </source>
</evidence>
<keyword evidence="6 8" id="KW-0443">Lipid metabolism</keyword>
<feature type="domain" description="4'-phosphopantetheinyl transferase" evidence="9">
    <location>
        <begin position="4"/>
        <end position="115"/>
    </location>
</feature>
<keyword evidence="3 8" id="KW-0479">Metal-binding</keyword>
<evidence type="ECO:0000259" key="9">
    <source>
        <dbReference type="Pfam" id="PF01648"/>
    </source>
</evidence>
<keyword evidence="2 8" id="KW-0808">Transferase</keyword>
<proteinExistence type="inferred from homology"/>
<dbReference type="GO" id="GO:0006633">
    <property type="term" value="P:fatty acid biosynthetic process"/>
    <property type="evidence" value="ECO:0007669"/>
    <property type="project" value="UniProtKB-UniRule"/>
</dbReference>
<comment type="catalytic activity">
    <reaction evidence="8">
        <text>apo-[ACP] + CoA = holo-[ACP] + adenosine 3',5'-bisphosphate + H(+)</text>
        <dbReference type="Rhea" id="RHEA:12068"/>
        <dbReference type="Rhea" id="RHEA-COMP:9685"/>
        <dbReference type="Rhea" id="RHEA-COMP:9690"/>
        <dbReference type="ChEBI" id="CHEBI:15378"/>
        <dbReference type="ChEBI" id="CHEBI:29999"/>
        <dbReference type="ChEBI" id="CHEBI:57287"/>
        <dbReference type="ChEBI" id="CHEBI:58343"/>
        <dbReference type="ChEBI" id="CHEBI:64479"/>
        <dbReference type="EC" id="2.7.8.7"/>
    </reaction>
</comment>
<dbReference type="Gene3D" id="3.90.470.20">
    <property type="entry name" value="4'-phosphopantetheinyl transferase domain"/>
    <property type="match status" value="1"/>
</dbReference>
<dbReference type="NCBIfam" id="TIGR00516">
    <property type="entry name" value="acpS"/>
    <property type="match status" value="1"/>
</dbReference>
<keyword evidence="8" id="KW-0963">Cytoplasm</keyword>
<dbReference type="InterPro" id="IPR004568">
    <property type="entry name" value="Ppantetheine-prot_Trfase_dom"/>
</dbReference>
<comment type="similarity">
    <text evidence="8">Belongs to the P-Pant transferase superfamily. AcpS family.</text>
</comment>